<proteinExistence type="predicted"/>
<dbReference type="Pfam" id="PF00293">
    <property type="entry name" value="NUDIX"/>
    <property type="match status" value="1"/>
</dbReference>
<dbReference type="Proteomes" id="UP001519287">
    <property type="component" value="Unassembled WGS sequence"/>
</dbReference>
<dbReference type="EMBL" id="JAGGLB010000005">
    <property type="protein sequence ID" value="MBP1990600.1"/>
    <property type="molecule type" value="Genomic_DNA"/>
</dbReference>
<name>A0ABS4ISP6_9BACL</name>
<dbReference type="Gene3D" id="3.30.460.10">
    <property type="entry name" value="Beta Polymerase, domain 2"/>
    <property type="match status" value="1"/>
</dbReference>
<dbReference type="PROSITE" id="PS51462">
    <property type="entry name" value="NUDIX"/>
    <property type="match status" value="2"/>
</dbReference>
<feature type="domain" description="Nudix hydrolase" evidence="2">
    <location>
        <begin position="220"/>
        <end position="355"/>
    </location>
</feature>
<dbReference type="CDD" id="cd04692">
    <property type="entry name" value="NUDIX_Hydrolase"/>
    <property type="match status" value="1"/>
</dbReference>
<feature type="domain" description="Nudix hydrolase" evidence="2">
    <location>
        <begin position="397"/>
        <end position="538"/>
    </location>
</feature>
<dbReference type="InterPro" id="IPR043519">
    <property type="entry name" value="NT_sf"/>
</dbReference>
<protein>
    <submittedName>
        <fullName evidence="3">GrpB-like predicted nucleotidyltransferase (UPF0157 family)/8-oxo-dGTP pyrophosphatase MutT (NUDIX family)</fullName>
    </submittedName>
</protein>
<organism evidence="3 4">
    <name type="scientific">Paenibacillus eucommiae</name>
    <dbReference type="NCBI Taxonomy" id="1355755"/>
    <lineage>
        <taxon>Bacteria</taxon>
        <taxon>Bacillati</taxon>
        <taxon>Bacillota</taxon>
        <taxon>Bacilli</taxon>
        <taxon>Bacillales</taxon>
        <taxon>Paenibacillaceae</taxon>
        <taxon>Paenibacillus</taxon>
    </lineage>
</organism>
<sequence length="580" mass="65824">MAEGTRVIEVVPYDPAWKTEFEKIKAKIDSCIGDLILTIEHVGSTSVEGLCAKPIIDLDVVMDSYDLLPSIIERLEEAGYEYQGNLGVEGREAFNRTFDDGFMKYHLYVCPKDGKGYLEHIAFRDYLRGHPADRDAYSALKLHLASQFRHDIDQYCDHKTEFVTAILNKTIYRHEASRHQIHLSNGEIWNGQDFPALFYPVDWGPVQAVFKLTDQVTEEALVSNVSIVPCIGDNYVVIQAANGMWELPGGTLEPGEHYRNALRREVMEELGGELLSYQVFGQFYCESSAEQPFRAHIPHPRFIRVAGYGEVRLVRPPLTPDHGEQIAVVKVVDITEAVGILEAAGRYDIAELYRLAHIIRYQSSSMTLPSTEIFDIFNTNMQKIGTASRQEAHAQGLWHQTFHCWIIHTSSTGDLSLLFQLRQKDKDTFPNLLDISCAGHLSTNENAEDGIRELQEELGIDVAYNELFSCGVVAEENIISQELVDREFCHVFLYECNQPLHAYKFQLSEISGLFLIDLNDFKQLISGGRDSVLAKGVVMDELQEKIHEDTREVVLTDIVPHDPKYYDLIFQQIHSLINHG</sequence>
<dbReference type="InterPro" id="IPR020084">
    <property type="entry name" value="NUDIX_hydrolase_CS"/>
</dbReference>
<gene>
    <name evidence="3" type="ORF">J2Z66_002206</name>
</gene>
<accession>A0ABS4ISP6</accession>
<dbReference type="InterPro" id="IPR007344">
    <property type="entry name" value="GrpB/CoaE"/>
</dbReference>
<dbReference type="SUPFAM" id="SSF55811">
    <property type="entry name" value="Nudix"/>
    <property type="match status" value="2"/>
</dbReference>
<dbReference type="Gene3D" id="3.90.79.10">
    <property type="entry name" value="Nucleoside Triphosphate Pyrophosphohydrolase"/>
    <property type="match status" value="2"/>
</dbReference>
<comment type="caution">
    <text evidence="3">The sequence shown here is derived from an EMBL/GenBank/DDBJ whole genome shotgun (WGS) entry which is preliminary data.</text>
</comment>
<dbReference type="InterPro" id="IPR015797">
    <property type="entry name" value="NUDIX_hydrolase-like_dom_sf"/>
</dbReference>
<evidence type="ECO:0000256" key="1">
    <source>
        <dbReference type="ARBA" id="ARBA00022801"/>
    </source>
</evidence>
<dbReference type="PROSITE" id="PS00893">
    <property type="entry name" value="NUDIX_BOX"/>
    <property type="match status" value="1"/>
</dbReference>
<evidence type="ECO:0000313" key="3">
    <source>
        <dbReference type="EMBL" id="MBP1990600.1"/>
    </source>
</evidence>
<dbReference type="SUPFAM" id="SSF81301">
    <property type="entry name" value="Nucleotidyltransferase"/>
    <property type="match status" value="1"/>
</dbReference>
<dbReference type="PANTHER" id="PTHR34822:SF1">
    <property type="entry name" value="GRPB FAMILY PROTEIN"/>
    <property type="match status" value="1"/>
</dbReference>
<keyword evidence="1" id="KW-0378">Hydrolase</keyword>
<dbReference type="Pfam" id="PF04229">
    <property type="entry name" value="GrpB"/>
    <property type="match status" value="1"/>
</dbReference>
<dbReference type="InterPro" id="IPR000086">
    <property type="entry name" value="NUDIX_hydrolase_dom"/>
</dbReference>
<reference evidence="3 4" key="1">
    <citation type="submission" date="2021-03" db="EMBL/GenBank/DDBJ databases">
        <title>Genomic Encyclopedia of Type Strains, Phase IV (KMG-IV): sequencing the most valuable type-strain genomes for metagenomic binning, comparative biology and taxonomic classification.</title>
        <authorList>
            <person name="Goeker M."/>
        </authorList>
    </citation>
    <scope>NUCLEOTIDE SEQUENCE [LARGE SCALE GENOMIC DNA]</scope>
    <source>
        <strain evidence="3 4">DSM 26048</strain>
    </source>
</reference>
<dbReference type="PANTHER" id="PTHR34822">
    <property type="entry name" value="GRPB DOMAIN PROTEIN (AFU_ORTHOLOGUE AFUA_1G01530)"/>
    <property type="match status" value="1"/>
</dbReference>
<dbReference type="CDD" id="cd02883">
    <property type="entry name" value="NUDIX_Hydrolase"/>
    <property type="match status" value="1"/>
</dbReference>
<evidence type="ECO:0000313" key="4">
    <source>
        <dbReference type="Proteomes" id="UP001519287"/>
    </source>
</evidence>
<keyword evidence="4" id="KW-1185">Reference proteome</keyword>
<evidence type="ECO:0000259" key="2">
    <source>
        <dbReference type="PROSITE" id="PS51462"/>
    </source>
</evidence>
<dbReference type="RefSeq" id="WP_245375434.1">
    <property type="nucleotide sequence ID" value="NZ_JAGGLB010000005.1"/>
</dbReference>